<dbReference type="Gene3D" id="3.10.129.110">
    <property type="entry name" value="Polyketide synthase dehydratase"/>
    <property type="match status" value="1"/>
</dbReference>
<dbReference type="PROSITE" id="PS00012">
    <property type="entry name" value="PHOSPHOPANTETHEINE"/>
    <property type="match status" value="1"/>
</dbReference>
<feature type="region of interest" description="C-terminal hotdog fold" evidence="8">
    <location>
        <begin position="692"/>
        <end position="838"/>
    </location>
</feature>
<protein>
    <submittedName>
        <fullName evidence="12">Type I polyketide synthase</fullName>
    </submittedName>
</protein>
<dbReference type="Pfam" id="PF08659">
    <property type="entry name" value="KR"/>
    <property type="match status" value="1"/>
</dbReference>
<evidence type="ECO:0000256" key="7">
    <source>
        <dbReference type="ARBA" id="ARBA00023315"/>
    </source>
</evidence>
<feature type="domain" description="Carrier" evidence="10">
    <location>
        <begin position="1677"/>
        <end position="1752"/>
    </location>
</feature>
<dbReference type="InterPro" id="IPR016035">
    <property type="entry name" value="Acyl_Trfase/lysoPLipase"/>
</dbReference>
<dbReference type="CDD" id="cd05195">
    <property type="entry name" value="enoyl_red"/>
    <property type="match status" value="1"/>
</dbReference>
<dbReference type="InterPro" id="IPR006162">
    <property type="entry name" value="Ppantetheine_attach_site"/>
</dbReference>
<feature type="region of interest" description="Disordered" evidence="9">
    <location>
        <begin position="1800"/>
        <end position="1829"/>
    </location>
</feature>
<dbReference type="SUPFAM" id="SSF53901">
    <property type="entry name" value="Thiolase-like"/>
    <property type="match status" value="1"/>
</dbReference>
<feature type="active site" description="Proton donor; for dehydratase activity" evidence="8">
    <location>
        <position position="752"/>
    </location>
</feature>
<dbReference type="InterPro" id="IPR050091">
    <property type="entry name" value="PKS_NRPS_Biosynth_Enz"/>
</dbReference>
<dbReference type="SUPFAM" id="SSF50129">
    <property type="entry name" value="GroES-like"/>
    <property type="match status" value="1"/>
</dbReference>
<evidence type="ECO:0000313" key="13">
    <source>
        <dbReference type="Proteomes" id="UP001551176"/>
    </source>
</evidence>
<dbReference type="Gene3D" id="3.40.366.10">
    <property type="entry name" value="Malonyl-Coenzyme A Acyl Carrier Protein, domain 2"/>
    <property type="match status" value="1"/>
</dbReference>
<dbReference type="PANTHER" id="PTHR43775">
    <property type="entry name" value="FATTY ACID SYNTHASE"/>
    <property type="match status" value="1"/>
</dbReference>
<evidence type="ECO:0000256" key="6">
    <source>
        <dbReference type="ARBA" id="ARBA00023268"/>
    </source>
</evidence>
<dbReference type="Pfam" id="PF21089">
    <property type="entry name" value="PKS_DH_N"/>
    <property type="match status" value="1"/>
</dbReference>
<feature type="compositionally biased region" description="Low complexity" evidence="9">
    <location>
        <begin position="1559"/>
        <end position="1568"/>
    </location>
</feature>
<dbReference type="InterPro" id="IPR013968">
    <property type="entry name" value="PKS_KR"/>
</dbReference>
<dbReference type="Gene3D" id="3.90.180.10">
    <property type="entry name" value="Medium-chain alcohol dehydrogenases, catalytic domain"/>
    <property type="match status" value="1"/>
</dbReference>
<dbReference type="InterPro" id="IPR049551">
    <property type="entry name" value="PKS_DH_C"/>
</dbReference>
<dbReference type="InterPro" id="IPR055123">
    <property type="entry name" value="SpnB-like_Rossmann"/>
</dbReference>
<evidence type="ECO:0000256" key="9">
    <source>
        <dbReference type="SAM" id="MobiDB-lite"/>
    </source>
</evidence>
<dbReference type="Pfam" id="PF00550">
    <property type="entry name" value="PP-binding"/>
    <property type="match status" value="1"/>
</dbReference>
<dbReference type="InterPro" id="IPR036291">
    <property type="entry name" value="NAD(P)-bd_dom_sf"/>
</dbReference>
<dbReference type="SMART" id="SM00822">
    <property type="entry name" value="PKS_KR"/>
    <property type="match status" value="1"/>
</dbReference>
<feature type="active site" description="Proton acceptor; for dehydratase activity" evidence="8">
    <location>
        <position position="581"/>
    </location>
</feature>
<comment type="caution">
    <text evidence="12">The sequence shown here is derived from an EMBL/GenBank/DDBJ whole genome shotgun (WGS) entry which is preliminary data.</text>
</comment>
<feature type="region of interest" description="Disordered" evidence="9">
    <location>
        <begin position="1546"/>
        <end position="1568"/>
    </location>
</feature>
<dbReference type="Gene3D" id="1.10.1200.10">
    <property type="entry name" value="ACP-like"/>
    <property type="match status" value="1"/>
</dbReference>
<dbReference type="PANTHER" id="PTHR43775:SF51">
    <property type="entry name" value="INACTIVE PHENOLPHTHIOCEROL SYNTHESIS POLYKETIDE SYNTHASE TYPE I PKS1-RELATED"/>
    <property type="match status" value="1"/>
</dbReference>
<evidence type="ECO:0000256" key="1">
    <source>
        <dbReference type="ARBA" id="ARBA00004792"/>
    </source>
</evidence>
<evidence type="ECO:0000256" key="2">
    <source>
        <dbReference type="ARBA" id="ARBA00022450"/>
    </source>
</evidence>
<dbReference type="InterPro" id="IPR014043">
    <property type="entry name" value="Acyl_transferase_dom"/>
</dbReference>
<keyword evidence="7" id="KW-0012">Acyltransferase</keyword>
<feature type="compositionally biased region" description="Acidic residues" evidence="9">
    <location>
        <begin position="1813"/>
        <end position="1829"/>
    </location>
</feature>
<dbReference type="InterPro" id="IPR020806">
    <property type="entry name" value="PKS_PP-bd"/>
</dbReference>
<dbReference type="InterPro" id="IPR001227">
    <property type="entry name" value="Ac_transferase_dom_sf"/>
</dbReference>
<dbReference type="Pfam" id="PF08240">
    <property type="entry name" value="ADH_N"/>
    <property type="match status" value="1"/>
</dbReference>
<name>A0ABV3BSU9_9ACTN</name>
<dbReference type="Gene3D" id="3.40.50.11460">
    <property type="match status" value="1"/>
</dbReference>
<dbReference type="SMART" id="SM00823">
    <property type="entry name" value="PKS_PP"/>
    <property type="match status" value="1"/>
</dbReference>
<evidence type="ECO:0000259" key="11">
    <source>
        <dbReference type="PROSITE" id="PS52019"/>
    </source>
</evidence>
<dbReference type="PROSITE" id="PS50075">
    <property type="entry name" value="CARRIER"/>
    <property type="match status" value="1"/>
</dbReference>
<dbReference type="InterPro" id="IPR057326">
    <property type="entry name" value="KR_dom"/>
</dbReference>
<keyword evidence="3" id="KW-0597">Phosphoprotein</keyword>
<evidence type="ECO:0000256" key="3">
    <source>
        <dbReference type="ARBA" id="ARBA00022553"/>
    </source>
</evidence>
<dbReference type="InterPro" id="IPR036736">
    <property type="entry name" value="ACP-like_sf"/>
</dbReference>
<keyword evidence="4" id="KW-0808">Transferase</keyword>
<evidence type="ECO:0000313" key="12">
    <source>
        <dbReference type="EMBL" id="MEU6824086.1"/>
    </source>
</evidence>
<dbReference type="SMART" id="SM00829">
    <property type="entry name" value="PKS_ER"/>
    <property type="match status" value="1"/>
</dbReference>
<evidence type="ECO:0000256" key="5">
    <source>
        <dbReference type="ARBA" id="ARBA00023194"/>
    </source>
</evidence>
<dbReference type="SUPFAM" id="SSF55048">
    <property type="entry name" value="Probable ACP-binding domain of malonyl-CoA ACP transacylase"/>
    <property type="match status" value="1"/>
</dbReference>
<dbReference type="InterPro" id="IPR011032">
    <property type="entry name" value="GroES-like_sf"/>
</dbReference>
<dbReference type="Pfam" id="PF22953">
    <property type="entry name" value="SpnB_Rossmann"/>
    <property type="match status" value="1"/>
</dbReference>
<dbReference type="CDD" id="cd08956">
    <property type="entry name" value="KR_3_FAS_SDR_x"/>
    <property type="match status" value="1"/>
</dbReference>
<dbReference type="SUPFAM" id="SSF52151">
    <property type="entry name" value="FabD/lysophospholipase-like"/>
    <property type="match status" value="1"/>
</dbReference>
<sequence>MVMAMRRGVVPASLHVDEPSPHVDWESGAVRLAARAVPWPETEVEGRPRRAGVSSFGASGTNAHLIVEHVPELEPAEGGAETGPESEGGGLVPWVVSARTPQALRGQARRLRDAVAGDTAVAVRDVGWSLLRSRSLFEQRAVVAGRERHELLAGLDALIAGEAHPTLTESREGAAVTGGDVVWLFSGQGSQLVGMGAGLYERFPVFAEAFDEVCGLLDAELGGSVRDVVFRGSRERLDHTMWAQAGLFALQVSLARLWESVGVRPDVVVGHSIGEIAAAHVAGVFGLADACRVVGARARLMGALPEGGAMCAVQATPEELAAGLEGSDVSVAAVNTPDSTVISGPADEVEKVVALWRDRGRKTKALSVSHAFHSVLMEPMLAEFTEALRGVEFAVPRIPLISNVSGAAAGDEITSPEYWARHVRQPVLFQPAIAEVAARAGVFVELGPAPVLVTAAQHTLDDVADPQGPEPVLVSSLAGERPDEQAFVGAMARLHTAGVAVDWSVLFSADPVPRMVELPTYAFQRERFWLVGRAGSGDAAGLGLVAAGHPLLGAAVEFADRGGCLLTGRLSRSGASWLADHEVAGTVLVPGAALVEWALRAGDEVGCAAVDELMLQAPVVVPEASGLRVQVVVDEAAEDGRRGIHVYSRLDADTDGVGGDGSWVCHATGVLTPESDPVTDDGLVGTWPGTGAVPVDLAGFYERVADAGYAYGPAFQGLQAVWRDGQDLLAEVVLPEAAGTHDGYGIHPALLDATLHPALLLDWSEEQPQDEGKVWLPFTWNQVSLWAAGAGTVRVRLSPGEHDETEREVRVLVTDATGANVLSVGSVALRPADIGQLQAAQAQAQAQAQDEGLFAVEWTPLPAPQAEVVDGGGWVALVDGVGLSDVVSVVGDEVPWAVLAPVEGSAGGGLPVAQRVLSLVQEFLAAPELVESRLLVVTHGAVATGGDTDGDADASAAAVWGLVRSAQSENPGRFVLLDIDDDLHPVGGGDSLPQALLRQAVEDLDEPQLALREGALLIPRLVRATGDALLAAPTERAWRLDKGSAETLESVAPVAYPEVLEPLASGQVRLGIHAAGINFRDVLVSLGMVPGQIGLGGEGAGVVTEVGPDVAHLSVGDRVMGVLHGSFGPTAVADTRMVAPVPQGWDMRQAAGMPVAYLTAWYGLVELAGLKAGERVLIHAATGGVGMAAVQIARHLGAEVFATASPAKHAVLEEMGIDAAHRASSRDLDFEDVFRPATDGQGVDVVLNSLTGEFIDASLRLLGEGGRFLEMGKTDLRTPDGVAAEYPGVTYTVYDLVTDAGPDRIDVMMRELGERFASGALAPLPIRSWPLDRAREAFRFMSQAKHTGKLVLDVPAPLDPDGTVLITGGTGALGQVVAEHLVREWGVRHLLLASRRGPDAPGSRELVARLAGLGAEVGVVAADVGDPASVAELVGKTDPSHPLTGVVHAAGVLEDAVVTAQTSEGLERVWAAKAAAAANLHEATRGMRLGLFVVFSSAAATLGSPGQANYAAANAYCDALMQHRRALGHAGLSVGWGLWEASGDKETVATGSESGTEPGTNTSVNTGVNTGGMSSGMTGSLSNTDVARMARIGVKAMTTAHGLALLDAAYRHGRPHLVAADLNPRVLAGKPATALPALLRAFAGGQGAARPTAATVARQNIDWAGKLSVLTVEEQHRTLLDVVRTHAAAVLGHAGTDAVRADAPFQDLGFDSLTAVELRNRLSAATGLRLPATFIFRHPTPSAIAEELRTQLCPAGADPSAPLFGELDKLETVITGHAHDEDTRGRLVARLQSLLWRLDDTASTPGDTGGDAAESDDHDLESASDDELFELIDRELPS</sequence>
<dbReference type="InterPro" id="IPR049900">
    <property type="entry name" value="PKS_mFAS_DH"/>
</dbReference>
<gene>
    <name evidence="12" type="ORF">ABZ921_25940</name>
</gene>
<feature type="domain" description="PKS/mFAS DH" evidence="11">
    <location>
        <begin position="549"/>
        <end position="838"/>
    </location>
</feature>
<accession>A0ABV3BSU9</accession>
<dbReference type="Pfam" id="PF14765">
    <property type="entry name" value="PS-DH"/>
    <property type="match status" value="1"/>
</dbReference>
<dbReference type="SUPFAM" id="SSF47336">
    <property type="entry name" value="ACP-like"/>
    <property type="match status" value="1"/>
</dbReference>
<organism evidence="12 13">
    <name type="scientific">Streptomyces atriruber</name>
    <dbReference type="NCBI Taxonomy" id="545121"/>
    <lineage>
        <taxon>Bacteria</taxon>
        <taxon>Bacillati</taxon>
        <taxon>Actinomycetota</taxon>
        <taxon>Actinomycetes</taxon>
        <taxon>Kitasatosporales</taxon>
        <taxon>Streptomycetaceae</taxon>
        <taxon>Streptomyces</taxon>
    </lineage>
</organism>
<feature type="region of interest" description="N-terminal hotdog fold" evidence="8">
    <location>
        <begin position="549"/>
        <end position="678"/>
    </location>
</feature>
<dbReference type="Gene3D" id="3.30.70.3290">
    <property type="match status" value="1"/>
</dbReference>
<evidence type="ECO:0000259" key="10">
    <source>
        <dbReference type="PROSITE" id="PS50075"/>
    </source>
</evidence>
<dbReference type="InterPro" id="IPR042104">
    <property type="entry name" value="PKS_dehydratase_sf"/>
</dbReference>
<proteinExistence type="predicted"/>
<dbReference type="Pfam" id="PF16197">
    <property type="entry name" value="KAsynt_C_assoc"/>
    <property type="match status" value="1"/>
</dbReference>
<dbReference type="Pfam" id="PF13602">
    <property type="entry name" value="ADH_zinc_N_2"/>
    <property type="match status" value="1"/>
</dbReference>
<dbReference type="InterPro" id="IPR009081">
    <property type="entry name" value="PP-bd_ACP"/>
</dbReference>
<dbReference type="InterPro" id="IPR016039">
    <property type="entry name" value="Thiolase-like"/>
</dbReference>
<dbReference type="InterPro" id="IPR020843">
    <property type="entry name" value="ER"/>
</dbReference>
<keyword evidence="5" id="KW-0045">Antibiotic biosynthesis</keyword>
<dbReference type="PROSITE" id="PS52019">
    <property type="entry name" value="PKS_MFAS_DH"/>
    <property type="match status" value="1"/>
</dbReference>
<keyword evidence="13" id="KW-1185">Reference proteome</keyword>
<dbReference type="Gene3D" id="3.40.50.720">
    <property type="entry name" value="NAD(P)-binding Rossmann-like Domain"/>
    <property type="match status" value="1"/>
</dbReference>
<dbReference type="InterPro" id="IPR020807">
    <property type="entry name" value="PKS_DH"/>
</dbReference>
<keyword evidence="2" id="KW-0596">Phosphopantetheine</keyword>
<reference evidence="12 13" key="1">
    <citation type="submission" date="2024-06" db="EMBL/GenBank/DDBJ databases">
        <title>The Natural Products Discovery Center: Release of the First 8490 Sequenced Strains for Exploring Actinobacteria Biosynthetic Diversity.</title>
        <authorList>
            <person name="Kalkreuter E."/>
            <person name="Kautsar S.A."/>
            <person name="Yang D."/>
            <person name="Bader C.D."/>
            <person name="Teijaro C.N."/>
            <person name="Fluegel L."/>
            <person name="Davis C.M."/>
            <person name="Simpson J.R."/>
            <person name="Lauterbach L."/>
            <person name="Steele A.D."/>
            <person name="Gui C."/>
            <person name="Meng S."/>
            <person name="Li G."/>
            <person name="Viehrig K."/>
            <person name="Ye F."/>
            <person name="Su P."/>
            <person name="Kiefer A.F."/>
            <person name="Nichols A."/>
            <person name="Cepeda A.J."/>
            <person name="Yan W."/>
            <person name="Fan B."/>
            <person name="Jiang Y."/>
            <person name="Adhikari A."/>
            <person name="Zheng C.-J."/>
            <person name="Schuster L."/>
            <person name="Cowan T.M."/>
            <person name="Smanski M.J."/>
            <person name="Chevrette M.G."/>
            <person name="De Carvalho L.P.S."/>
            <person name="Shen B."/>
        </authorList>
    </citation>
    <scope>NUCLEOTIDE SEQUENCE [LARGE SCALE GENOMIC DNA]</scope>
    <source>
        <strain evidence="12 13">NPDC046838</strain>
    </source>
</reference>
<comment type="pathway">
    <text evidence="1">Antibiotic biosynthesis.</text>
</comment>
<keyword evidence="6" id="KW-0511">Multifunctional enzyme</keyword>
<dbReference type="InterPro" id="IPR013154">
    <property type="entry name" value="ADH-like_N"/>
</dbReference>
<dbReference type="SMART" id="SM00827">
    <property type="entry name" value="PKS_AT"/>
    <property type="match status" value="1"/>
</dbReference>
<dbReference type="InterPro" id="IPR016036">
    <property type="entry name" value="Malonyl_transacylase_ACP-bd"/>
</dbReference>
<dbReference type="InterPro" id="IPR049552">
    <property type="entry name" value="PKS_DH_N"/>
</dbReference>
<dbReference type="Gene3D" id="3.40.47.10">
    <property type="match status" value="1"/>
</dbReference>
<feature type="compositionally biased region" description="Polar residues" evidence="9">
    <location>
        <begin position="1549"/>
        <end position="1558"/>
    </location>
</feature>
<dbReference type="Pfam" id="PF00698">
    <property type="entry name" value="Acyl_transf_1"/>
    <property type="match status" value="1"/>
</dbReference>
<dbReference type="SMART" id="SM00826">
    <property type="entry name" value="PKS_DH"/>
    <property type="match status" value="1"/>
</dbReference>
<evidence type="ECO:0000256" key="4">
    <source>
        <dbReference type="ARBA" id="ARBA00022679"/>
    </source>
</evidence>
<dbReference type="InterPro" id="IPR032821">
    <property type="entry name" value="PKS_assoc"/>
</dbReference>
<dbReference type="Proteomes" id="UP001551176">
    <property type="component" value="Unassembled WGS sequence"/>
</dbReference>
<evidence type="ECO:0000256" key="8">
    <source>
        <dbReference type="PROSITE-ProRule" id="PRU01363"/>
    </source>
</evidence>
<dbReference type="SMART" id="SM01294">
    <property type="entry name" value="PKS_PP_betabranch"/>
    <property type="match status" value="1"/>
</dbReference>
<dbReference type="SUPFAM" id="SSF51735">
    <property type="entry name" value="NAD(P)-binding Rossmann-fold domains"/>
    <property type="match status" value="3"/>
</dbReference>
<dbReference type="EMBL" id="JBEYXV010000014">
    <property type="protein sequence ID" value="MEU6824086.1"/>
    <property type="molecule type" value="Genomic_DNA"/>
</dbReference>